<evidence type="ECO:0000313" key="1">
    <source>
        <dbReference type="EMBL" id="KAF9524320.1"/>
    </source>
</evidence>
<dbReference type="Proteomes" id="UP000807306">
    <property type="component" value="Unassembled WGS sequence"/>
</dbReference>
<accession>A0A9P6E8A2</accession>
<dbReference type="SUPFAM" id="SSF52047">
    <property type="entry name" value="RNI-like"/>
    <property type="match status" value="1"/>
</dbReference>
<sequence length="411" mass="46503">MSSPKLPKLPLEILTVVIDALAASHSDINTLLESMQSASLTCSAFLPLCQRHIFASVAINHLQRPSQKPISFFEFARFFTEHSYLAKYIRELSVYLPDTAPQGGRGGDVVASLFKAFLNIDGLKSLSICLSRRTSSSEVVKWSDSLFTPAIEQLLRLPSLSRLQLSNLSEVPLDTITTNLRYLSLDQVSWKSRPELTSFDWLPPDLEALDSNYSPFTKTLLLSIRPDNQPFVSLKKLARLQISGIEESLETCRIAASKSESLASIYLKTRSRESFNGLYDAILPSFTTLQHLVIGTSVQRHDPDPYQHACEELQKITNTNIQSITFQVHLPFDSIGTTGDGWDQIDGLFTSEVKWPSLKDVRLEVRIWRYMRPKSTFDVTMQKLTTLYFKKLLASNRIHFVYECHDGLLHI</sequence>
<dbReference type="AlphaFoldDB" id="A0A9P6E8A2"/>
<evidence type="ECO:0000313" key="2">
    <source>
        <dbReference type="Proteomes" id="UP000807306"/>
    </source>
</evidence>
<dbReference type="OrthoDB" id="2745898at2759"/>
<organism evidence="1 2">
    <name type="scientific">Crepidotus variabilis</name>
    <dbReference type="NCBI Taxonomy" id="179855"/>
    <lineage>
        <taxon>Eukaryota</taxon>
        <taxon>Fungi</taxon>
        <taxon>Dikarya</taxon>
        <taxon>Basidiomycota</taxon>
        <taxon>Agaricomycotina</taxon>
        <taxon>Agaricomycetes</taxon>
        <taxon>Agaricomycetidae</taxon>
        <taxon>Agaricales</taxon>
        <taxon>Agaricineae</taxon>
        <taxon>Crepidotaceae</taxon>
        <taxon>Crepidotus</taxon>
    </lineage>
</organism>
<dbReference type="EMBL" id="MU157900">
    <property type="protein sequence ID" value="KAF9524320.1"/>
    <property type="molecule type" value="Genomic_DNA"/>
</dbReference>
<reference evidence="1" key="1">
    <citation type="submission" date="2020-11" db="EMBL/GenBank/DDBJ databases">
        <authorList>
            <consortium name="DOE Joint Genome Institute"/>
            <person name="Ahrendt S."/>
            <person name="Riley R."/>
            <person name="Andreopoulos W."/>
            <person name="Labutti K."/>
            <person name="Pangilinan J."/>
            <person name="Ruiz-Duenas F.J."/>
            <person name="Barrasa J.M."/>
            <person name="Sanchez-Garcia M."/>
            <person name="Camarero S."/>
            <person name="Miyauchi S."/>
            <person name="Serrano A."/>
            <person name="Linde D."/>
            <person name="Babiker R."/>
            <person name="Drula E."/>
            <person name="Ayuso-Fernandez I."/>
            <person name="Pacheco R."/>
            <person name="Padilla G."/>
            <person name="Ferreira P."/>
            <person name="Barriuso J."/>
            <person name="Kellner H."/>
            <person name="Castanera R."/>
            <person name="Alfaro M."/>
            <person name="Ramirez L."/>
            <person name="Pisabarro A.G."/>
            <person name="Kuo A."/>
            <person name="Tritt A."/>
            <person name="Lipzen A."/>
            <person name="He G."/>
            <person name="Yan M."/>
            <person name="Ng V."/>
            <person name="Cullen D."/>
            <person name="Martin F."/>
            <person name="Rosso M.-N."/>
            <person name="Henrissat B."/>
            <person name="Hibbett D."/>
            <person name="Martinez A.T."/>
            <person name="Grigoriev I.V."/>
        </authorList>
    </citation>
    <scope>NUCLEOTIDE SEQUENCE</scope>
    <source>
        <strain evidence="1">CBS 506.95</strain>
    </source>
</reference>
<protein>
    <submittedName>
        <fullName evidence="1">Uncharacterized protein</fullName>
    </submittedName>
</protein>
<gene>
    <name evidence="1" type="ORF">CPB83DRAFT_861383</name>
</gene>
<proteinExistence type="predicted"/>
<keyword evidence="2" id="KW-1185">Reference proteome</keyword>
<name>A0A9P6E8A2_9AGAR</name>
<comment type="caution">
    <text evidence="1">The sequence shown here is derived from an EMBL/GenBank/DDBJ whole genome shotgun (WGS) entry which is preliminary data.</text>
</comment>